<dbReference type="AlphaFoldDB" id="A0A2V3IMD4"/>
<evidence type="ECO:0000313" key="5">
    <source>
        <dbReference type="Proteomes" id="UP000247409"/>
    </source>
</evidence>
<keyword evidence="2" id="KW-1133">Transmembrane helix</keyword>
<reference evidence="4 5" key="1">
    <citation type="journal article" date="2018" name="Mol. Biol. Evol.">
        <title>Analysis of the draft genome of the red seaweed Gracilariopsis chorda provides insights into genome size evolution in Rhodophyta.</title>
        <authorList>
            <person name="Lee J."/>
            <person name="Yang E.C."/>
            <person name="Graf L."/>
            <person name="Yang J.H."/>
            <person name="Qiu H."/>
            <person name="Zel Zion U."/>
            <person name="Chan C.X."/>
            <person name="Stephens T.G."/>
            <person name="Weber A.P.M."/>
            <person name="Boo G.H."/>
            <person name="Boo S.M."/>
            <person name="Kim K.M."/>
            <person name="Shin Y."/>
            <person name="Jung M."/>
            <person name="Lee S.J."/>
            <person name="Yim H.S."/>
            <person name="Lee J.H."/>
            <person name="Bhattacharya D."/>
            <person name="Yoon H.S."/>
        </authorList>
    </citation>
    <scope>NUCLEOTIDE SEQUENCE [LARGE SCALE GENOMIC DNA]</scope>
    <source>
        <strain evidence="4 5">SKKU-2015</strain>
        <tissue evidence="4">Whole body</tissue>
    </source>
</reference>
<keyword evidence="5" id="KW-1185">Reference proteome</keyword>
<evidence type="ECO:0000256" key="3">
    <source>
        <dbReference type="SAM" id="SignalP"/>
    </source>
</evidence>
<dbReference type="SUPFAM" id="SSF53850">
    <property type="entry name" value="Periplasmic binding protein-like II"/>
    <property type="match status" value="1"/>
</dbReference>
<gene>
    <name evidence="4" type="ORF">BWQ96_07011</name>
</gene>
<feature type="compositionally biased region" description="Low complexity" evidence="1">
    <location>
        <begin position="554"/>
        <end position="563"/>
    </location>
</feature>
<dbReference type="EMBL" id="NBIV01000132">
    <property type="protein sequence ID" value="PXF43238.1"/>
    <property type="molecule type" value="Genomic_DNA"/>
</dbReference>
<dbReference type="OrthoDB" id="12062at2759"/>
<feature type="transmembrane region" description="Helical" evidence="2">
    <location>
        <begin position="249"/>
        <end position="269"/>
    </location>
</feature>
<organism evidence="4 5">
    <name type="scientific">Gracilariopsis chorda</name>
    <dbReference type="NCBI Taxonomy" id="448386"/>
    <lineage>
        <taxon>Eukaryota</taxon>
        <taxon>Rhodophyta</taxon>
        <taxon>Florideophyceae</taxon>
        <taxon>Rhodymeniophycidae</taxon>
        <taxon>Gracilariales</taxon>
        <taxon>Gracilariaceae</taxon>
        <taxon>Gracilariopsis</taxon>
    </lineage>
</organism>
<sequence>MYSRGITLVFAHILISYTLCAEAARFNARGVLAGAKLRCCIVYEPPIAFLNDRNYANLGIDGIIANYLNQMQGFLNWTCSSVQRYSDGSTTGFNNFITMMERCSENGTIKDDPHCKCDIGIGGWFTNSKRFGRVDFLPPFVYDSYQVIFHISDSKVSGRSPFFITTFDSRGWLCIFGLVLLFATIRMFSAFGDHARYQPLEPTVTPIRRIAHFLYNHPFFYRLRISIQRIFSRMILMPEPEDFSRPNNTFLWILKTVVTICGLFLILAYEASMTASIVQETVTSEFQSGKDFQTCRIDPKDVCLPRGGSFDTYWTEVLAKERPCHKGRSPHLMTSYEEVFQGVENRTCRFGILLESTVHSTIHRKYCGTILSNGNPIYTGGLAMVLPKDSMHTEVMSLATLKITDAATVPSLEEFYSTTGSCSAELATSLPFQKLQLFFIIAFCTGFLFLTVVVIKWTLNRIGPSTDDQDEYRSRDLNRRQEGLLPLHLNGRGDPGLPCLRVHMTILRDGRMREGPIYPEDGDGRQGPPFRRDGNALEGSVHPAYVERKDSDDSSVSTTTASS</sequence>
<keyword evidence="2" id="KW-0812">Transmembrane</keyword>
<evidence type="ECO:0000256" key="2">
    <source>
        <dbReference type="SAM" id="Phobius"/>
    </source>
</evidence>
<dbReference type="PANTHER" id="PTHR18966">
    <property type="entry name" value="IONOTROPIC GLUTAMATE RECEPTOR"/>
    <property type="match status" value="1"/>
</dbReference>
<feature type="signal peptide" evidence="3">
    <location>
        <begin position="1"/>
        <end position="23"/>
    </location>
</feature>
<proteinExistence type="predicted"/>
<evidence type="ECO:0000313" key="4">
    <source>
        <dbReference type="EMBL" id="PXF43238.1"/>
    </source>
</evidence>
<evidence type="ECO:0000256" key="1">
    <source>
        <dbReference type="SAM" id="MobiDB-lite"/>
    </source>
</evidence>
<feature type="transmembrane region" description="Helical" evidence="2">
    <location>
        <begin position="169"/>
        <end position="188"/>
    </location>
</feature>
<feature type="chain" id="PRO_5016070363" evidence="3">
    <location>
        <begin position="24"/>
        <end position="563"/>
    </location>
</feature>
<feature type="region of interest" description="Disordered" evidence="1">
    <location>
        <begin position="513"/>
        <end position="563"/>
    </location>
</feature>
<dbReference type="InterPro" id="IPR015683">
    <property type="entry name" value="Ionotropic_Glu_rcpt"/>
</dbReference>
<name>A0A2V3IMD4_9FLOR</name>
<dbReference type="Proteomes" id="UP000247409">
    <property type="component" value="Unassembled WGS sequence"/>
</dbReference>
<keyword evidence="2" id="KW-0472">Membrane</keyword>
<comment type="caution">
    <text evidence="4">The sequence shown here is derived from an EMBL/GenBank/DDBJ whole genome shotgun (WGS) entry which is preliminary data.</text>
</comment>
<protein>
    <submittedName>
        <fullName evidence="4">Uncharacterized protein</fullName>
    </submittedName>
</protein>
<accession>A0A2V3IMD4</accession>
<keyword evidence="3" id="KW-0732">Signal</keyword>
<feature type="transmembrane region" description="Helical" evidence="2">
    <location>
        <begin position="437"/>
        <end position="459"/>
    </location>
</feature>